<name>A0ABR0EJC1_ZASCE</name>
<keyword evidence="3" id="KW-1185">Reference proteome</keyword>
<feature type="region of interest" description="Disordered" evidence="1">
    <location>
        <begin position="13"/>
        <end position="80"/>
    </location>
</feature>
<reference evidence="2 3" key="1">
    <citation type="journal article" date="2023" name="G3 (Bethesda)">
        <title>A chromosome-level genome assembly of Zasmidium syzygii isolated from banana leaves.</title>
        <authorList>
            <person name="van Westerhoven A.C."/>
            <person name="Mehrabi R."/>
            <person name="Talebi R."/>
            <person name="Steentjes M.B.F."/>
            <person name="Corcolon B."/>
            <person name="Chong P.A."/>
            <person name="Kema G.H.J."/>
            <person name="Seidl M.F."/>
        </authorList>
    </citation>
    <scope>NUCLEOTIDE SEQUENCE [LARGE SCALE GENOMIC DNA]</scope>
    <source>
        <strain evidence="2 3">P124</strain>
    </source>
</reference>
<sequence>MAAHVFYTPPTFVPAYTPRDEARRNAQQPSNDLLIDTSIPSSSSSPSPTYDPTLRRNSALSAHRNPRSIRTRSLPFGPGVVYERDLPTPTDEDIIIVTVKLQNSFRRSSVEGAESLPSRPPARSFLRRLSTRMNIDHSAEKEEKYKAVKMPRGEYKKYFARDKEGNYAGTEEERQWDEGELERMFGEYQQVPLHGILC</sequence>
<accession>A0ABR0EJC1</accession>
<gene>
    <name evidence="2" type="ORF">PRZ48_007288</name>
</gene>
<organism evidence="2 3">
    <name type="scientific">Zasmidium cellare</name>
    <name type="common">Wine cellar mold</name>
    <name type="synonym">Racodium cellare</name>
    <dbReference type="NCBI Taxonomy" id="395010"/>
    <lineage>
        <taxon>Eukaryota</taxon>
        <taxon>Fungi</taxon>
        <taxon>Dikarya</taxon>
        <taxon>Ascomycota</taxon>
        <taxon>Pezizomycotina</taxon>
        <taxon>Dothideomycetes</taxon>
        <taxon>Dothideomycetidae</taxon>
        <taxon>Mycosphaerellales</taxon>
        <taxon>Mycosphaerellaceae</taxon>
        <taxon>Zasmidium</taxon>
    </lineage>
</organism>
<dbReference type="EMBL" id="JAXOVC010000005">
    <property type="protein sequence ID" value="KAK4501479.1"/>
    <property type="molecule type" value="Genomic_DNA"/>
</dbReference>
<evidence type="ECO:0000256" key="1">
    <source>
        <dbReference type="SAM" id="MobiDB-lite"/>
    </source>
</evidence>
<comment type="caution">
    <text evidence="2">The sequence shown here is derived from an EMBL/GenBank/DDBJ whole genome shotgun (WGS) entry which is preliminary data.</text>
</comment>
<dbReference type="Proteomes" id="UP001305779">
    <property type="component" value="Unassembled WGS sequence"/>
</dbReference>
<proteinExistence type="predicted"/>
<feature type="compositionally biased region" description="Low complexity" evidence="1">
    <location>
        <begin position="32"/>
        <end position="52"/>
    </location>
</feature>
<evidence type="ECO:0000313" key="3">
    <source>
        <dbReference type="Proteomes" id="UP001305779"/>
    </source>
</evidence>
<protein>
    <submittedName>
        <fullName evidence="2">Uncharacterized protein</fullName>
    </submittedName>
</protein>
<evidence type="ECO:0000313" key="2">
    <source>
        <dbReference type="EMBL" id="KAK4501479.1"/>
    </source>
</evidence>